<dbReference type="InterPro" id="IPR029058">
    <property type="entry name" value="AB_hydrolase_fold"/>
</dbReference>
<dbReference type="GO" id="GO:0017000">
    <property type="term" value="P:antibiotic biosynthetic process"/>
    <property type="evidence" value="ECO:0007669"/>
    <property type="project" value="UniProtKB-ARBA"/>
</dbReference>
<evidence type="ECO:0000259" key="2">
    <source>
        <dbReference type="Pfam" id="PF07859"/>
    </source>
</evidence>
<dbReference type="GO" id="GO:0072330">
    <property type="term" value="P:monocarboxylic acid biosynthetic process"/>
    <property type="evidence" value="ECO:0007669"/>
    <property type="project" value="UniProtKB-ARBA"/>
</dbReference>
<dbReference type="STRING" id="27334.A0A0A2JZN5"/>
<dbReference type="Proteomes" id="UP000030143">
    <property type="component" value="Unassembled WGS sequence"/>
</dbReference>
<dbReference type="GeneID" id="27682600"/>
<dbReference type="VEuPathDB" id="FungiDB:PEXP_030730"/>
<dbReference type="PANTHER" id="PTHR48081:SF8">
    <property type="entry name" value="ALPHA_BETA HYDROLASE FOLD-3 DOMAIN-CONTAINING PROTEIN-RELATED"/>
    <property type="match status" value="1"/>
</dbReference>
<dbReference type="HOGENOM" id="CLU_012494_6_3_1"/>
<comment type="caution">
    <text evidence="3">The sequence shown here is derived from an EMBL/GenBank/DDBJ whole genome shotgun (WGS) entry which is preliminary data.</text>
</comment>
<dbReference type="InterPro" id="IPR050300">
    <property type="entry name" value="GDXG_lipolytic_enzyme"/>
</dbReference>
<protein>
    <submittedName>
        <fullName evidence="3">Alpha/beta hydrolase fold-3</fullName>
    </submittedName>
</protein>
<dbReference type="GO" id="GO:0016787">
    <property type="term" value="F:hydrolase activity"/>
    <property type="evidence" value="ECO:0007669"/>
    <property type="project" value="UniProtKB-KW"/>
</dbReference>
<dbReference type="RefSeq" id="XP_016601878.1">
    <property type="nucleotide sequence ID" value="XM_016747180.1"/>
</dbReference>
<reference evidence="3 4" key="1">
    <citation type="journal article" date="2015" name="Mol. Plant Microbe Interact.">
        <title>Genome, transcriptome, and functional analyses of Penicillium expansum provide new insights into secondary metabolism and pathogenicity.</title>
        <authorList>
            <person name="Ballester A.R."/>
            <person name="Marcet-Houben M."/>
            <person name="Levin E."/>
            <person name="Sela N."/>
            <person name="Selma-Lazaro C."/>
            <person name="Carmona L."/>
            <person name="Wisniewski M."/>
            <person name="Droby S."/>
            <person name="Gonzalez-Candelas L."/>
            <person name="Gabaldon T."/>
        </authorList>
    </citation>
    <scope>NUCLEOTIDE SEQUENCE [LARGE SCALE GENOMIC DNA]</scope>
    <source>
        <strain evidence="3 4">MD-8</strain>
    </source>
</reference>
<dbReference type="Pfam" id="PF07859">
    <property type="entry name" value="Abhydrolase_3"/>
    <property type="match status" value="1"/>
</dbReference>
<dbReference type="PANTHER" id="PTHR48081">
    <property type="entry name" value="AB HYDROLASE SUPERFAMILY PROTEIN C4A8.06C"/>
    <property type="match status" value="1"/>
</dbReference>
<dbReference type="AlphaFoldDB" id="A0A0A2JZN5"/>
<dbReference type="InterPro" id="IPR013094">
    <property type="entry name" value="AB_hydrolase_3"/>
</dbReference>
<evidence type="ECO:0000256" key="1">
    <source>
        <dbReference type="ARBA" id="ARBA00022801"/>
    </source>
</evidence>
<proteinExistence type="predicted"/>
<dbReference type="Gene3D" id="3.40.50.1820">
    <property type="entry name" value="alpha/beta hydrolase"/>
    <property type="match status" value="1"/>
</dbReference>
<sequence>MANPTASIDNPETWHLFAQLDREFLQLVDGGTGSSLENEEMIPCLAEFRSRRNRVFREKADNLLEETNGEVTEKEIFIPVRDGSTVRALVYRSKCGATKNMPLFVIVHGGGFRIGNAELESKACVGATQRYGCVSVSLEHRLSPEFKFPVAFEDCWDALLWLAKNANTIGADPLEGFVFGGTSSGAHIANALVHRARDENLQPPITGVYLNAAPTLAPQAMTDEYRDLSKSREALKDGHTLNSKSIELYDHEIQPDFSSPLWSPLLWPTGHGDLPPTFFQICGADLLRDDSLIYEREMRVRNGLKTKAIVYQGLPHVFWYTHPSLSASKRFEEDTILGVGWLFGDK</sequence>
<feature type="domain" description="Alpha/beta hydrolase fold-3" evidence="2">
    <location>
        <begin position="105"/>
        <end position="319"/>
    </location>
</feature>
<keyword evidence="1 3" id="KW-0378">Hydrolase</keyword>
<evidence type="ECO:0000313" key="4">
    <source>
        <dbReference type="Proteomes" id="UP000030143"/>
    </source>
</evidence>
<dbReference type="SUPFAM" id="SSF53474">
    <property type="entry name" value="alpha/beta-Hydrolases"/>
    <property type="match status" value="1"/>
</dbReference>
<dbReference type="EMBL" id="JQFZ01000060">
    <property type="protein sequence ID" value="KGO60894.1"/>
    <property type="molecule type" value="Genomic_DNA"/>
</dbReference>
<evidence type="ECO:0000313" key="3">
    <source>
        <dbReference type="EMBL" id="KGO60894.1"/>
    </source>
</evidence>
<accession>A0A0A2JZN5</accession>
<keyword evidence="4" id="KW-1185">Reference proteome</keyword>
<organism evidence="3 4">
    <name type="scientific">Penicillium expansum</name>
    <name type="common">Blue mold rot fungus</name>
    <dbReference type="NCBI Taxonomy" id="27334"/>
    <lineage>
        <taxon>Eukaryota</taxon>
        <taxon>Fungi</taxon>
        <taxon>Dikarya</taxon>
        <taxon>Ascomycota</taxon>
        <taxon>Pezizomycotina</taxon>
        <taxon>Eurotiomycetes</taxon>
        <taxon>Eurotiomycetidae</taxon>
        <taxon>Eurotiales</taxon>
        <taxon>Aspergillaceae</taxon>
        <taxon>Penicillium</taxon>
    </lineage>
</organism>
<name>A0A0A2JZN5_PENEN</name>
<gene>
    <name evidence="3" type="ORF">PEX2_099100</name>
</gene>